<evidence type="ECO:0000313" key="6">
    <source>
        <dbReference type="RefSeq" id="XP_031575520.1"/>
    </source>
</evidence>
<reference evidence="5 6" key="1">
    <citation type="submission" date="2025-04" db="UniProtKB">
        <authorList>
            <consortium name="RefSeq"/>
        </authorList>
    </citation>
    <scope>IDENTIFICATION</scope>
</reference>
<keyword evidence="4" id="KW-1185">Reference proteome</keyword>
<feature type="region of interest" description="Disordered" evidence="1">
    <location>
        <begin position="184"/>
        <end position="296"/>
    </location>
</feature>
<evidence type="ECO:0000256" key="2">
    <source>
        <dbReference type="SAM" id="Phobius"/>
    </source>
</evidence>
<protein>
    <submittedName>
        <fullName evidence="5">Uncharacterized protein LOC116298107</fullName>
    </submittedName>
    <submittedName>
        <fullName evidence="6">Uncharacterized protein LOC116309105</fullName>
    </submittedName>
</protein>
<sequence>MKAFPSLVLLFCLVGLGTSEAVTASPTPNPECPGMHRIAKNLEKGVQLYTRETTICSVNNACTGLMCNGTHKKNDFYMKMELNHCKTPPSINLDMIYVNHIKYHGELKPGNTKVSSGGLMPIELKLTLKKNRNRITAGLDVQLCTVGIHVCKTVAELLPPTTFCLNMKTCAGYNSTGDIPCHINPTGNPASSTHTSSDAEHHQGTPQGNGSLSTTKNSSPNTRPRTHSPTHHSESHKTVSTKVVPTKGFSSTLRSSTKAPTQSPIHTSRSSIKPSKKYSGPTTALPGGAHPMKRESGHSHISAGVAVGIAFACVVGVLIIVGAAIYWKKFYRRSRLRAAYYNDISMNDPLYEDFGPEVA</sequence>
<dbReference type="GeneID" id="116309105"/>
<dbReference type="KEGG" id="aten:116298107"/>
<evidence type="ECO:0000256" key="1">
    <source>
        <dbReference type="SAM" id="MobiDB-lite"/>
    </source>
</evidence>
<dbReference type="RefSeq" id="XP_031575520.1">
    <property type="nucleotide sequence ID" value="XM_031719660.1"/>
</dbReference>
<keyword evidence="3" id="KW-0732">Signal</keyword>
<dbReference type="OrthoDB" id="5988743at2759"/>
<dbReference type="Proteomes" id="UP000515163">
    <property type="component" value="Unplaced"/>
</dbReference>
<proteinExistence type="predicted"/>
<name>A0A6P8JH51_ACTTE</name>
<feature type="chain" id="PRO_5044653338" evidence="3">
    <location>
        <begin position="20"/>
        <end position="359"/>
    </location>
</feature>
<evidence type="ECO:0000256" key="3">
    <source>
        <dbReference type="SAM" id="SignalP"/>
    </source>
</evidence>
<keyword evidence="2" id="KW-0812">Transmembrane</keyword>
<organism evidence="4 6">
    <name type="scientific">Actinia tenebrosa</name>
    <name type="common">Australian red waratah sea anemone</name>
    <dbReference type="NCBI Taxonomy" id="6105"/>
    <lineage>
        <taxon>Eukaryota</taxon>
        <taxon>Metazoa</taxon>
        <taxon>Cnidaria</taxon>
        <taxon>Anthozoa</taxon>
        <taxon>Hexacorallia</taxon>
        <taxon>Actiniaria</taxon>
        <taxon>Actiniidae</taxon>
        <taxon>Actinia</taxon>
    </lineage>
</organism>
<keyword evidence="2" id="KW-0472">Membrane</keyword>
<evidence type="ECO:0000313" key="4">
    <source>
        <dbReference type="Proteomes" id="UP000515163"/>
    </source>
</evidence>
<evidence type="ECO:0000313" key="5">
    <source>
        <dbReference type="RefSeq" id="XP_031562337.1"/>
    </source>
</evidence>
<dbReference type="KEGG" id="aten:116309105"/>
<dbReference type="RefSeq" id="XP_031562337.1">
    <property type="nucleotide sequence ID" value="XM_031706477.1"/>
</dbReference>
<feature type="transmembrane region" description="Helical" evidence="2">
    <location>
        <begin position="301"/>
        <end position="327"/>
    </location>
</feature>
<feature type="signal peptide" evidence="3">
    <location>
        <begin position="1"/>
        <end position="19"/>
    </location>
</feature>
<accession>A0A6P8JH51</accession>
<feature type="compositionally biased region" description="Polar residues" evidence="1">
    <location>
        <begin position="204"/>
        <end position="223"/>
    </location>
</feature>
<keyword evidence="2" id="KW-1133">Transmembrane helix</keyword>
<feature type="compositionally biased region" description="Polar residues" evidence="1">
    <location>
        <begin position="185"/>
        <end position="196"/>
    </location>
</feature>
<feature type="compositionally biased region" description="Polar residues" evidence="1">
    <location>
        <begin position="238"/>
        <end position="273"/>
    </location>
</feature>
<gene>
    <name evidence="6" type="primary">LOC116309105</name>
    <name evidence="5" type="synonym">LOC116298107</name>
</gene>
<dbReference type="AlphaFoldDB" id="A0A6P8JH51"/>